<dbReference type="Proteomes" id="UP001516400">
    <property type="component" value="Unassembled WGS sequence"/>
</dbReference>
<evidence type="ECO:0000256" key="4">
    <source>
        <dbReference type="SAM" id="MobiDB-lite"/>
    </source>
</evidence>
<name>A0ABD2NF17_9CUCU</name>
<accession>A0ABD2NF17</accession>
<keyword evidence="7" id="KW-1185">Reference proteome</keyword>
<dbReference type="CDD" id="cd09942">
    <property type="entry name" value="SH2_nSH2_p85_like"/>
    <property type="match status" value="1"/>
</dbReference>
<dbReference type="FunFam" id="3.30.505.10:FF:000100">
    <property type="entry name" value="phosphatidylinositol 3-kinase regulatory subunit gamma"/>
    <property type="match status" value="1"/>
</dbReference>
<dbReference type="PRINTS" id="PR00401">
    <property type="entry name" value="SH2DOMAIN"/>
</dbReference>
<evidence type="ECO:0000256" key="3">
    <source>
        <dbReference type="SAM" id="Coils"/>
    </source>
</evidence>
<evidence type="ECO:0000256" key="2">
    <source>
        <dbReference type="PROSITE-ProRule" id="PRU00191"/>
    </source>
</evidence>
<dbReference type="SMART" id="SM00252">
    <property type="entry name" value="SH2"/>
    <property type="match status" value="2"/>
</dbReference>
<evidence type="ECO:0000313" key="6">
    <source>
        <dbReference type="EMBL" id="KAL3277260.1"/>
    </source>
</evidence>
<gene>
    <name evidence="6" type="ORF">HHI36_012612</name>
</gene>
<dbReference type="InterPro" id="IPR035022">
    <property type="entry name" value="PI3kinase_P85_nSH2"/>
</dbReference>
<dbReference type="PANTHER" id="PTHR10155">
    <property type="entry name" value="PHOSPHATIDYLINOSITOL 3-KINASE REGULATORY SUBUNIT"/>
    <property type="match status" value="1"/>
</dbReference>
<dbReference type="Gene3D" id="1.10.287.1490">
    <property type="match status" value="1"/>
</dbReference>
<dbReference type="Pfam" id="PF16454">
    <property type="entry name" value="PI3K_P85_iSH2"/>
    <property type="match status" value="1"/>
</dbReference>
<protein>
    <recommendedName>
        <fullName evidence="5">SH2 domain-containing protein</fullName>
    </recommendedName>
</protein>
<sequence>MKNSRLETVPELEPAPALPPRKYSVSGLRTTKKSLSEKDSLPVTSSSISTSLQDAEWYWGNISREEVTEKLQNTIDGTFLVRDASNKGGEYTLTLRKGGANKLIKICYRNGKYGFTEPYTFDSVVDLINNFRHCSLSLYNASLDIKLLYPVSKYNQEDEAARLENDEKLWTDLREVSAKIELNNKKLGDLSKAFAETKEEIETKRQALEAFEELVRMLKEQEELQKVVCDHEAQPHEMKDLETNQELLCDRLRMLEESCDHLTDSLRQKIAYKKSLDREVTSEKLFILGLIKEQEKCIRWLQDRGVSLVKINQVLRRSETEEFAYENEDLENFPHHDERTWLMLDYSRPDAERALMNTPDGTFLIRKSSMKEHFLALSISCNGVVNHCIIHRTNNGLGFAEPYNIYPNLKDLVLHYATNSLEIHNDSLKTKLLHPIGAQYSASTTYLDSLKGLKV</sequence>
<keyword evidence="3" id="KW-0175">Coiled coil</keyword>
<evidence type="ECO:0000259" key="5">
    <source>
        <dbReference type="PROSITE" id="PS50001"/>
    </source>
</evidence>
<evidence type="ECO:0000256" key="1">
    <source>
        <dbReference type="ARBA" id="ARBA00022999"/>
    </source>
</evidence>
<dbReference type="FunFam" id="3.30.505.10:FF:000014">
    <property type="entry name" value="Phosphatidylinositol 3-kinase regulatory subunit alpha"/>
    <property type="match status" value="1"/>
</dbReference>
<proteinExistence type="predicted"/>
<evidence type="ECO:0000313" key="7">
    <source>
        <dbReference type="Proteomes" id="UP001516400"/>
    </source>
</evidence>
<dbReference type="Pfam" id="PF00017">
    <property type="entry name" value="SH2"/>
    <property type="match status" value="2"/>
</dbReference>
<feature type="coiled-coil region" evidence="3">
    <location>
        <begin position="194"/>
        <end position="258"/>
    </location>
</feature>
<dbReference type="Gene3D" id="3.30.505.10">
    <property type="entry name" value="SH2 domain"/>
    <property type="match status" value="2"/>
</dbReference>
<feature type="domain" description="SH2" evidence="5">
    <location>
        <begin position="57"/>
        <end position="151"/>
    </location>
</feature>
<comment type="caution">
    <text evidence="6">The sequence shown here is derived from an EMBL/GenBank/DDBJ whole genome shotgun (WGS) entry which is preliminary data.</text>
</comment>
<dbReference type="PROSITE" id="PS50001">
    <property type="entry name" value="SH2"/>
    <property type="match status" value="2"/>
</dbReference>
<dbReference type="InterPro" id="IPR000980">
    <property type="entry name" value="SH2"/>
</dbReference>
<dbReference type="PANTHER" id="PTHR10155:SF10">
    <property type="entry name" value="PI3K21B, ISOFORM B"/>
    <property type="match status" value="1"/>
</dbReference>
<reference evidence="6 7" key="1">
    <citation type="journal article" date="2021" name="BMC Biol.">
        <title>Horizontally acquired antibacterial genes associated with adaptive radiation of ladybird beetles.</title>
        <authorList>
            <person name="Li H.S."/>
            <person name="Tang X.F."/>
            <person name="Huang Y.H."/>
            <person name="Xu Z.Y."/>
            <person name="Chen M.L."/>
            <person name="Du X.Y."/>
            <person name="Qiu B.Y."/>
            <person name="Chen P.T."/>
            <person name="Zhang W."/>
            <person name="Slipinski A."/>
            <person name="Escalona H.E."/>
            <person name="Waterhouse R.M."/>
            <person name="Zwick A."/>
            <person name="Pang H."/>
        </authorList>
    </citation>
    <scope>NUCLEOTIDE SEQUENCE [LARGE SCALE GENOMIC DNA]</scope>
    <source>
        <strain evidence="6">SYSU2018</strain>
    </source>
</reference>
<dbReference type="EMBL" id="JABFTP020000103">
    <property type="protein sequence ID" value="KAL3277260.1"/>
    <property type="molecule type" value="Genomic_DNA"/>
</dbReference>
<dbReference type="AlphaFoldDB" id="A0ABD2NF17"/>
<feature type="region of interest" description="Disordered" evidence="4">
    <location>
        <begin position="1"/>
        <end position="31"/>
    </location>
</feature>
<dbReference type="SUPFAM" id="SSF55550">
    <property type="entry name" value="SH2 domain"/>
    <property type="match status" value="2"/>
</dbReference>
<dbReference type="InterPro" id="IPR032498">
    <property type="entry name" value="PI3K_P85_iSH2"/>
</dbReference>
<organism evidence="6 7">
    <name type="scientific">Cryptolaemus montrouzieri</name>
    <dbReference type="NCBI Taxonomy" id="559131"/>
    <lineage>
        <taxon>Eukaryota</taxon>
        <taxon>Metazoa</taxon>
        <taxon>Ecdysozoa</taxon>
        <taxon>Arthropoda</taxon>
        <taxon>Hexapoda</taxon>
        <taxon>Insecta</taxon>
        <taxon>Pterygota</taxon>
        <taxon>Neoptera</taxon>
        <taxon>Endopterygota</taxon>
        <taxon>Coleoptera</taxon>
        <taxon>Polyphaga</taxon>
        <taxon>Cucujiformia</taxon>
        <taxon>Coccinelloidea</taxon>
        <taxon>Coccinellidae</taxon>
        <taxon>Scymninae</taxon>
        <taxon>Scymnini</taxon>
        <taxon>Cryptolaemus</taxon>
    </lineage>
</organism>
<dbReference type="InterPro" id="IPR036860">
    <property type="entry name" value="SH2_dom_sf"/>
</dbReference>
<feature type="domain" description="SH2" evidence="5">
    <location>
        <begin position="341"/>
        <end position="436"/>
    </location>
</feature>
<keyword evidence="1 2" id="KW-0727">SH2 domain</keyword>
<dbReference type="PRINTS" id="PR00678">
    <property type="entry name" value="PI3KINASEP85"/>
</dbReference>